<protein>
    <submittedName>
        <fullName evidence="1">Uncharacterized protein</fullName>
    </submittedName>
</protein>
<dbReference type="AlphaFoldDB" id="A0AAI8Z5R4"/>
<keyword evidence="2" id="KW-1185">Reference proteome</keyword>
<comment type="caution">
    <text evidence="1">The sequence shown here is derived from an EMBL/GenBank/DDBJ whole genome shotgun (WGS) entry which is preliminary data.</text>
</comment>
<dbReference type="Proteomes" id="UP001296104">
    <property type="component" value="Unassembled WGS sequence"/>
</dbReference>
<organism evidence="1 2">
    <name type="scientific">Lecanosticta acicola</name>
    <dbReference type="NCBI Taxonomy" id="111012"/>
    <lineage>
        <taxon>Eukaryota</taxon>
        <taxon>Fungi</taxon>
        <taxon>Dikarya</taxon>
        <taxon>Ascomycota</taxon>
        <taxon>Pezizomycotina</taxon>
        <taxon>Dothideomycetes</taxon>
        <taxon>Dothideomycetidae</taxon>
        <taxon>Mycosphaerellales</taxon>
        <taxon>Mycosphaerellaceae</taxon>
        <taxon>Lecanosticta</taxon>
    </lineage>
</organism>
<reference evidence="1" key="1">
    <citation type="submission" date="2023-11" db="EMBL/GenBank/DDBJ databases">
        <authorList>
            <person name="Alioto T."/>
            <person name="Alioto T."/>
            <person name="Gomez Garrido J."/>
        </authorList>
    </citation>
    <scope>NUCLEOTIDE SEQUENCE</scope>
</reference>
<dbReference type="EMBL" id="CAVMBE010000073">
    <property type="protein sequence ID" value="CAK4032876.1"/>
    <property type="molecule type" value="Genomic_DNA"/>
</dbReference>
<evidence type="ECO:0000313" key="1">
    <source>
        <dbReference type="EMBL" id="CAK4032876.1"/>
    </source>
</evidence>
<name>A0AAI8Z5R4_9PEZI</name>
<proteinExistence type="predicted"/>
<evidence type="ECO:0000313" key="2">
    <source>
        <dbReference type="Proteomes" id="UP001296104"/>
    </source>
</evidence>
<gene>
    <name evidence="1" type="ORF">LECACI_7A008034</name>
</gene>
<accession>A0AAI8Z5R4</accession>
<sequence>MMQSISEKAQRVLGLETKTTSTPAPPFPAVEPGDQIKCIVIIANTTERAPSTLPTTETYPTSYNGTLCRLRSISLPSKLAENTQWKTSEISVRLGFPLKFARAASTPDSRRNDYNSQSHLFMIDVDEKSGNFGKFSVDSVVGDVVVARADMKPLLKHELAIMTEYISQYIAEGVRGLPDLDQSAGESIRKMWMLDHLDPVLFYHHTDRELSERIKNGILNEHETKNPVALPDKSEYR</sequence>